<comment type="caution">
    <text evidence="1">The sequence shown here is derived from an EMBL/GenBank/DDBJ whole genome shotgun (WGS) entry which is preliminary data.</text>
</comment>
<dbReference type="Proteomes" id="UP000663836">
    <property type="component" value="Unassembled WGS sequence"/>
</dbReference>
<accession>A0A820NUJ9</accession>
<feature type="non-terminal residue" evidence="1">
    <location>
        <position position="1"/>
    </location>
</feature>
<organism evidence="1 2">
    <name type="scientific">Rotaria sordida</name>
    <dbReference type="NCBI Taxonomy" id="392033"/>
    <lineage>
        <taxon>Eukaryota</taxon>
        <taxon>Metazoa</taxon>
        <taxon>Spiralia</taxon>
        <taxon>Gnathifera</taxon>
        <taxon>Rotifera</taxon>
        <taxon>Eurotatoria</taxon>
        <taxon>Bdelloidea</taxon>
        <taxon>Philodinida</taxon>
        <taxon>Philodinidae</taxon>
        <taxon>Rotaria</taxon>
    </lineage>
</organism>
<gene>
    <name evidence="1" type="ORF">JBS370_LOCUS43262</name>
</gene>
<evidence type="ECO:0008006" key="3">
    <source>
        <dbReference type="Google" id="ProtNLM"/>
    </source>
</evidence>
<evidence type="ECO:0000313" key="2">
    <source>
        <dbReference type="Proteomes" id="UP000663836"/>
    </source>
</evidence>
<proteinExistence type="predicted"/>
<dbReference type="AlphaFoldDB" id="A0A820NUJ9"/>
<name>A0A820NUJ9_9BILA</name>
<dbReference type="EMBL" id="CAJOBD010064877">
    <property type="protein sequence ID" value="CAF4394515.1"/>
    <property type="molecule type" value="Genomic_DNA"/>
</dbReference>
<sequence length="115" mass="13212">YSYTEIITKLRTNYTRVTFASTERIKFFQTKQEASQSLPEFANTLRGKTTTCNFPPEFYEQALITAFVGGLSNEHVRKHLMQQNLETFEKTLNIARTIESVLIQGAKVKGDLNEE</sequence>
<reference evidence="1" key="1">
    <citation type="submission" date="2021-02" db="EMBL/GenBank/DDBJ databases">
        <authorList>
            <person name="Nowell W R."/>
        </authorList>
    </citation>
    <scope>NUCLEOTIDE SEQUENCE</scope>
</reference>
<evidence type="ECO:0000313" key="1">
    <source>
        <dbReference type="EMBL" id="CAF4394515.1"/>
    </source>
</evidence>
<protein>
    <recommendedName>
        <fullName evidence="3">Gag protein</fullName>
    </recommendedName>
</protein>